<evidence type="ECO:0000256" key="5">
    <source>
        <dbReference type="ARBA" id="ARBA00022856"/>
    </source>
</evidence>
<feature type="transmembrane region" description="Helical" evidence="10">
    <location>
        <begin position="732"/>
        <end position="751"/>
    </location>
</feature>
<evidence type="ECO:0000256" key="4">
    <source>
        <dbReference type="ARBA" id="ARBA00022692"/>
    </source>
</evidence>
<dbReference type="Proteomes" id="UP001150941">
    <property type="component" value="Unassembled WGS sequence"/>
</dbReference>
<evidence type="ECO:0000256" key="7">
    <source>
        <dbReference type="ARBA" id="ARBA00022989"/>
    </source>
</evidence>
<dbReference type="PANTHER" id="PTHR22601">
    <property type="entry name" value="ISP4 LIKE PROTEIN"/>
    <property type="match status" value="1"/>
</dbReference>
<keyword evidence="5" id="KW-0571">Peptide transport</keyword>
<dbReference type="EMBL" id="JAPQKS010000004">
    <property type="protein sequence ID" value="KAJ5233136.1"/>
    <property type="molecule type" value="Genomic_DNA"/>
</dbReference>
<feature type="transmembrane region" description="Helical" evidence="10">
    <location>
        <begin position="270"/>
        <end position="300"/>
    </location>
</feature>
<dbReference type="NCBIfam" id="TIGR00728">
    <property type="entry name" value="OPT_sfam"/>
    <property type="match status" value="1"/>
</dbReference>
<gene>
    <name evidence="11" type="ORF">N7468_006092</name>
</gene>
<evidence type="ECO:0000256" key="8">
    <source>
        <dbReference type="ARBA" id="ARBA00023136"/>
    </source>
</evidence>
<feature type="transmembrane region" description="Helical" evidence="10">
    <location>
        <begin position="624"/>
        <end position="643"/>
    </location>
</feature>
<feature type="transmembrane region" description="Helical" evidence="10">
    <location>
        <begin position="472"/>
        <end position="492"/>
    </location>
</feature>
<evidence type="ECO:0000256" key="2">
    <source>
        <dbReference type="ARBA" id="ARBA00008807"/>
    </source>
</evidence>
<feature type="compositionally biased region" description="Basic and acidic residues" evidence="9">
    <location>
        <begin position="1"/>
        <end position="20"/>
    </location>
</feature>
<feature type="transmembrane region" description="Helical" evidence="10">
    <location>
        <begin position="419"/>
        <end position="439"/>
    </location>
</feature>
<feature type="region of interest" description="Disordered" evidence="9">
    <location>
        <begin position="1"/>
        <end position="21"/>
    </location>
</feature>
<keyword evidence="6" id="KW-0653">Protein transport</keyword>
<dbReference type="GO" id="GO:0016020">
    <property type="term" value="C:membrane"/>
    <property type="evidence" value="ECO:0007669"/>
    <property type="project" value="UniProtKB-SubCell"/>
</dbReference>
<dbReference type="RefSeq" id="XP_058331128.1">
    <property type="nucleotide sequence ID" value="XM_058475388.1"/>
</dbReference>
<dbReference type="OrthoDB" id="9986677at2759"/>
<keyword evidence="12" id="KW-1185">Reference proteome</keyword>
<protein>
    <submittedName>
        <fullName evidence="11">Sexual differentiation process protein isp4</fullName>
    </submittedName>
</protein>
<reference evidence="11" key="1">
    <citation type="submission" date="2022-11" db="EMBL/GenBank/DDBJ databases">
        <authorList>
            <person name="Petersen C."/>
        </authorList>
    </citation>
    <scope>NUCLEOTIDE SEQUENCE</scope>
    <source>
        <strain evidence="11">IBT 19713</strain>
    </source>
</reference>
<dbReference type="NCBIfam" id="TIGR00727">
    <property type="entry name" value="ISP4_OPT"/>
    <property type="match status" value="1"/>
</dbReference>
<evidence type="ECO:0000256" key="1">
    <source>
        <dbReference type="ARBA" id="ARBA00004141"/>
    </source>
</evidence>
<dbReference type="InterPro" id="IPR004648">
    <property type="entry name" value="Oligpept_transpt"/>
</dbReference>
<evidence type="ECO:0000313" key="12">
    <source>
        <dbReference type="Proteomes" id="UP001150941"/>
    </source>
</evidence>
<evidence type="ECO:0000313" key="11">
    <source>
        <dbReference type="EMBL" id="KAJ5233136.1"/>
    </source>
</evidence>
<dbReference type="InterPro" id="IPR004813">
    <property type="entry name" value="OPT"/>
</dbReference>
<keyword evidence="3" id="KW-0813">Transport</keyword>
<evidence type="ECO:0000256" key="6">
    <source>
        <dbReference type="ARBA" id="ARBA00022927"/>
    </source>
</evidence>
<dbReference type="GO" id="GO:0015031">
    <property type="term" value="P:protein transport"/>
    <property type="evidence" value="ECO:0007669"/>
    <property type="project" value="UniProtKB-KW"/>
</dbReference>
<evidence type="ECO:0000256" key="9">
    <source>
        <dbReference type="SAM" id="MobiDB-lite"/>
    </source>
</evidence>
<accession>A0A9W9TNK0</accession>
<feature type="transmembrane region" description="Helical" evidence="10">
    <location>
        <begin position="203"/>
        <end position="224"/>
    </location>
</feature>
<evidence type="ECO:0000256" key="3">
    <source>
        <dbReference type="ARBA" id="ARBA00022448"/>
    </source>
</evidence>
<feature type="transmembrane region" description="Helical" evidence="10">
    <location>
        <begin position="655"/>
        <end position="673"/>
    </location>
</feature>
<feature type="transmembrane region" description="Helical" evidence="10">
    <location>
        <begin position="306"/>
        <end position="327"/>
    </location>
</feature>
<proteinExistence type="inferred from homology"/>
<dbReference type="Pfam" id="PF03169">
    <property type="entry name" value="OPT"/>
    <property type="match status" value="1"/>
</dbReference>
<evidence type="ECO:0000256" key="10">
    <source>
        <dbReference type="SAM" id="Phobius"/>
    </source>
</evidence>
<keyword evidence="8 10" id="KW-0472">Membrane</keyword>
<feature type="transmembrane region" description="Helical" evidence="10">
    <location>
        <begin position="97"/>
        <end position="115"/>
    </location>
</feature>
<comment type="subcellular location">
    <subcellularLocation>
        <location evidence="1">Membrane</location>
        <topology evidence="1">Multi-pass membrane protein</topology>
    </subcellularLocation>
</comment>
<reference evidence="11" key="2">
    <citation type="journal article" date="2023" name="IMA Fungus">
        <title>Comparative genomic study of the Penicillium genus elucidates a diverse pangenome and 15 lateral gene transfer events.</title>
        <authorList>
            <person name="Petersen C."/>
            <person name="Sorensen T."/>
            <person name="Nielsen M.R."/>
            <person name="Sondergaard T.E."/>
            <person name="Sorensen J.L."/>
            <person name="Fitzpatrick D.A."/>
            <person name="Frisvad J.C."/>
            <person name="Nielsen K.L."/>
        </authorList>
    </citation>
    <scope>NUCLEOTIDE SEQUENCE</scope>
    <source>
        <strain evidence="11">IBT 19713</strain>
    </source>
</reference>
<comment type="caution">
    <text evidence="11">The sequence shown here is derived from an EMBL/GenBank/DDBJ whole genome shotgun (WGS) entry which is preliminary data.</text>
</comment>
<sequence length="791" mass="88798">MENVDKAGEIHSTPPRERADGFQANTEAALQTLKYHKNWDPNLPDSVYAKVEEALHVPDAIVRDEVIHDLLDNSPYPEVRAAVSNVDEGGHSNTLRAWLIGLLFATVGSALNALFNLRQPYIVIPPYIAQVLAYPMGKAWERFMPRRVLKIFRYEFALNPGPFSKKEHAIAIIMANATWGGGATYGTDIIVALRGFYYHRFGWAFEIFMSMSVMMSGFALGGVFHSLLVTPAAMIWPSNLISTSLFTALHDHSHPNPTLTSGWTIGRYRFFLYIAVGCFCWQWLPGYIAPFLSTFAWVTWIKPQNVIVNQLFGSIAGLSLIPITFDWSQIAGFNFSPLIAPWHAIANTLISMVFWYWIIVPAIHYYGLFYSDHLPISGSASYDNMGASYNVSRILTPSMTLDEKKYQQYSPIFLSTSFMLSYGLSFAGIVSVVVYTGLFHGREVWSQIRHIGNEPPDIHTRLMIRYKSVPQWWYGGVALIMVPMSFGVILGYPTHLTWWAYLVSILLAVLFVLPIGIINATTNISIGLNVISEFIIGYMQPGRPTAMMLFKSYAYISMNQALTFLSDMKLGHYMKIPPRVLFSAQIVAGIWSTLVQVGVTNWALSTIPDICKPYQKDHYICPGGRVFFTASVIWGLIGPARIFSIGQLYSPLMAFWIPGLLLPIAVYLGARWFPKSPIRLFSPPIFFSGTGLIPPATPLNYLSWGIVGYIFQKFLRDTRPGWWSYYKNIVSAGLDVGLAAATIMIFLALQLPKVEMPEWWGVTAPSNTLDAANQAIRVRLPKGQKFGPDKW</sequence>
<feature type="transmembrane region" description="Helical" evidence="10">
    <location>
        <begin position="685"/>
        <end position="711"/>
    </location>
</feature>
<feature type="transmembrane region" description="Helical" evidence="10">
    <location>
        <begin position="339"/>
        <end position="359"/>
    </location>
</feature>
<dbReference type="AlphaFoldDB" id="A0A9W9TNK0"/>
<feature type="transmembrane region" description="Helical" evidence="10">
    <location>
        <begin position="498"/>
        <end position="518"/>
    </location>
</feature>
<organism evidence="11 12">
    <name type="scientific">Penicillium chermesinum</name>
    <dbReference type="NCBI Taxonomy" id="63820"/>
    <lineage>
        <taxon>Eukaryota</taxon>
        <taxon>Fungi</taxon>
        <taxon>Dikarya</taxon>
        <taxon>Ascomycota</taxon>
        <taxon>Pezizomycotina</taxon>
        <taxon>Eurotiomycetes</taxon>
        <taxon>Eurotiomycetidae</taxon>
        <taxon>Eurotiales</taxon>
        <taxon>Aspergillaceae</taxon>
        <taxon>Penicillium</taxon>
    </lineage>
</organism>
<name>A0A9W9TNK0_9EURO</name>
<keyword evidence="7 10" id="KW-1133">Transmembrane helix</keyword>
<feature type="transmembrane region" description="Helical" evidence="10">
    <location>
        <begin position="580"/>
        <end position="604"/>
    </location>
</feature>
<comment type="similarity">
    <text evidence="2">Belongs to the oligopeptide OPT transporter family.</text>
</comment>
<dbReference type="GO" id="GO:0035673">
    <property type="term" value="F:oligopeptide transmembrane transporter activity"/>
    <property type="evidence" value="ECO:0007669"/>
    <property type="project" value="InterPro"/>
</dbReference>
<dbReference type="GeneID" id="83202691"/>
<keyword evidence="4 10" id="KW-0812">Transmembrane</keyword>